<evidence type="ECO:0000313" key="7">
    <source>
        <dbReference type="EMBL" id="GET02884.1"/>
    </source>
</evidence>
<protein>
    <submittedName>
        <fullName evidence="7">Zinc finger BED domain-containing protein 1-like</fullName>
    </submittedName>
</protein>
<dbReference type="InterPro" id="IPR052035">
    <property type="entry name" value="ZnF_BED_domain_contain"/>
</dbReference>
<dbReference type="Proteomes" id="UP000615446">
    <property type="component" value="Unassembled WGS sequence"/>
</dbReference>
<dbReference type="GO" id="GO:0046983">
    <property type="term" value="F:protein dimerization activity"/>
    <property type="evidence" value="ECO:0007669"/>
    <property type="project" value="InterPro"/>
</dbReference>
<dbReference type="GO" id="GO:0008270">
    <property type="term" value="F:zinc ion binding"/>
    <property type="evidence" value="ECO:0007669"/>
    <property type="project" value="UniProtKB-KW"/>
</dbReference>
<evidence type="ECO:0000256" key="4">
    <source>
        <dbReference type="ARBA" id="ARBA00022833"/>
    </source>
</evidence>
<dbReference type="InterPro" id="IPR012337">
    <property type="entry name" value="RNaseH-like_sf"/>
</dbReference>
<accession>A0A8H3MHI7</accession>
<proteinExistence type="predicted"/>
<dbReference type="EMBL" id="BLAL01000316">
    <property type="protein sequence ID" value="GET02884.1"/>
    <property type="molecule type" value="Genomic_DNA"/>
</dbReference>
<dbReference type="AlphaFoldDB" id="A0A8H3MHI7"/>
<dbReference type="Pfam" id="PF05699">
    <property type="entry name" value="Dimer_Tnp_hAT"/>
    <property type="match status" value="1"/>
</dbReference>
<comment type="subcellular location">
    <subcellularLocation>
        <location evidence="1">Nucleus</location>
    </subcellularLocation>
</comment>
<gene>
    <name evidence="7" type="ORF">RCL2_002925000</name>
</gene>
<feature type="domain" description="HAT C-terminal dimerisation" evidence="6">
    <location>
        <begin position="614"/>
        <end position="652"/>
    </location>
</feature>
<evidence type="ECO:0000256" key="2">
    <source>
        <dbReference type="ARBA" id="ARBA00022723"/>
    </source>
</evidence>
<evidence type="ECO:0000256" key="1">
    <source>
        <dbReference type="ARBA" id="ARBA00004123"/>
    </source>
</evidence>
<keyword evidence="5" id="KW-0539">Nucleus</keyword>
<sequence>MLDLFDSSLDSILTSFEDMILKSFRLKILIDELPILEHTKRYYFNIYGDANCFLCGVHKKVFHHIWLCPEVINLIHAHLDLIILFIRQFILENTKIHITLNEILSLGIWDVAYCDDKFIFVDLLRGFIPQLLIKHLQRFLTISQIHSLLTSIVESNTDFTKRSIWIPYCQALNIWKNDLNITRNIKRYFYRVDSFLLFMNGEECGHYYNDGSTTSNLIHHLATKHKIYKPGSAEEAKHLKEQPQLDIRVAIKKRKPKSKTEYKQIWQNVTEFIIEDNQPLYVLQTFEWSKDQLLELLKVNCTAASITTDFWTSKARHGYISVTCSWISHDWTLCKTLLALQRVRYPHTSEIIKELLNKIFADWAIASKLLTIITNNGKVDRFFNFSPKQRERLQTAQEFLGYTQIKHVIGDVSTRWNSTYCAWEHLIELKRAIKFLPGQLKSDLNKDAQKDGEKLKKIMLSDNEWLLIEDLLNLLSVFEDVTKLLSGAKYCTISLIAEVTISDNKNEVEIEVIDLTAVTGHCRKKIDITEPIQTKDIVSNIRKLLYNSMFSYWKDIHKVGICQNDYNISDDTNQMILSAEHTNSTEHHSNRVRKSILDMIYASPNPADSSEEIDKYLEINEEYKETNPLEWWKLHEKRFPTLAIIARKYLGYLCNISPFGKTFFGYWQ</sequence>
<dbReference type="InterPro" id="IPR008906">
    <property type="entry name" value="HATC_C_dom"/>
</dbReference>
<keyword evidence="3" id="KW-0863">Zinc-finger</keyword>
<dbReference type="PANTHER" id="PTHR46481">
    <property type="entry name" value="ZINC FINGER BED DOMAIN-CONTAINING PROTEIN 4"/>
    <property type="match status" value="1"/>
</dbReference>
<evidence type="ECO:0000313" key="8">
    <source>
        <dbReference type="Proteomes" id="UP000615446"/>
    </source>
</evidence>
<comment type="caution">
    <text evidence="7">The sequence shown here is derived from an EMBL/GenBank/DDBJ whole genome shotgun (WGS) entry which is preliminary data.</text>
</comment>
<name>A0A8H3MHI7_9GLOM</name>
<reference evidence="7" key="1">
    <citation type="submission" date="2019-10" db="EMBL/GenBank/DDBJ databases">
        <title>Conservation and host-specific expression of non-tandemly repeated heterogenous ribosome RNA gene in arbuscular mycorrhizal fungi.</title>
        <authorList>
            <person name="Maeda T."/>
            <person name="Kobayashi Y."/>
            <person name="Nakagawa T."/>
            <person name="Ezawa T."/>
            <person name="Yamaguchi K."/>
            <person name="Bino T."/>
            <person name="Nishimoto Y."/>
            <person name="Shigenobu S."/>
            <person name="Kawaguchi M."/>
        </authorList>
    </citation>
    <scope>NUCLEOTIDE SEQUENCE</scope>
    <source>
        <strain evidence="7">HR1</strain>
    </source>
</reference>
<dbReference type="GO" id="GO:0005634">
    <property type="term" value="C:nucleus"/>
    <property type="evidence" value="ECO:0007669"/>
    <property type="project" value="UniProtKB-SubCell"/>
</dbReference>
<evidence type="ECO:0000256" key="3">
    <source>
        <dbReference type="ARBA" id="ARBA00022771"/>
    </source>
</evidence>
<evidence type="ECO:0000259" key="6">
    <source>
        <dbReference type="Pfam" id="PF05699"/>
    </source>
</evidence>
<evidence type="ECO:0000256" key="5">
    <source>
        <dbReference type="ARBA" id="ARBA00023242"/>
    </source>
</evidence>
<dbReference type="OrthoDB" id="2446412at2759"/>
<keyword evidence="2" id="KW-0479">Metal-binding</keyword>
<keyword evidence="4" id="KW-0862">Zinc</keyword>
<dbReference type="PANTHER" id="PTHR46481:SF10">
    <property type="entry name" value="ZINC FINGER BED DOMAIN-CONTAINING PROTEIN 39"/>
    <property type="match status" value="1"/>
</dbReference>
<dbReference type="SUPFAM" id="SSF53098">
    <property type="entry name" value="Ribonuclease H-like"/>
    <property type="match status" value="1"/>
</dbReference>
<organism evidence="7 8">
    <name type="scientific">Rhizophagus clarus</name>
    <dbReference type="NCBI Taxonomy" id="94130"/>
    <lineage>
        <taxon>Eukaryota</taxon>
        <taxon>Fungi</taxon>
        <taxon>Fungi incertae sedis</taxon>
        <taxon>Mucoromycota</taxon>
        <taxon>Glomeromycotina</taxon>
        <taxon>Glomeromycetes</taxon>
        <taxon>Glomerales</taxon>
        <taxon>Glomeraceae</taxon>
        <taxon>Rhizophagus</taxon>
    </lineage>
</organism>